<accession>A0A699ZMR6</accession>
<dbReference type="Proteomes" id="UP000485058">
    <property type="component" value="Unassembled WGS sequence"/>
</dbReference>
<organism evidence="2 3">
    <name type="scientific">Haematococcus lacustris</name>
    <name type="common">Green alga</name>
    <name type="synonym">Haematococcus pluvialis</name>
    <dbReference type="NCBI Taxonomy" id="44745"/>
    <lineage>
        <taxon>Eukaryota</taxon>
        <taxon>Viridiplantae</taxon>
        <taxon>Chlorophyta</taxon>
        <taxon>core chlorophytes</taxon>
        <taxon>Chlorophyceae</taxon>
        <taxon>CS clade</taxon>
        <taxon>Chlamydomonadales</taxon>
        <taxon>Haematococcaceae</taxon>
        <taxon>Haematococcus</taxon>
    </lineage>
</organism>
<evidence type="ECO:0000256" key="1">
    <source>
        <dbReference type="SAM" id="MobiDB-lite"/>
    </source>
</evidence>
<dbReference type="AlphaFoldDB" id="A0A699ZMR6"/>
<evidence type="ECO:0000313" key="3">
    <source>
        <dbReference type="Proteomes" id="UP000485058"/>
    </source>
</evidence>
<sequence length="126" mass="13082">QRRMFSAANKSRSPGLRCKAKEMRGGLVAGGISVPSSLCCRWTGQLANTSQARTGRSAPIPYQPKALPSSSAARQSALENRELEDAISKSPPSPSPSKAAAALSSSEQGGSKESARHDMSGPQCPA</sequence>
<comment type="caution">
    <text evidence="2">The sequence shown here is derived from an EMBL/GenBank/DDBJ whole genome shotgun (WGS) entry which is preliminary data.</text>
</comment>
<proteinExistence type="predicted"/>
<reference evidence="2 3" key="1">
    <citation type="submission" date="2020-02" db="EMBL/GenBank/DDBJ databases">
        <title>Draft genome sequence of Haematococcus lacustris strain NIES-144.</title>
        <authorList>
            <person name="Morimoto D."/>
            <person name="Nakagawa S."/>
            <person name="Yoshida T."/>
            <person name="Sawayama S."/>
        </authorList>
    </citation>
    <scope>NUCLEOTIDE SEQUENCE [LARGE SCALE GENOMIC DNA]</scope>
    <source>
        <strain evidence="2 3">NIES-144</strain>
    </source>
</reference>
<feature type="compositionally biased region" description="Polar residues" evidence="1">
    <location>
        <begin position="68"/>
        <end position="78"/>
    </location>
</feature>
<feature type="compositionally biased region" description="Low complexity" evidence="1">
    <location>
        <begin position="96"/>
        <end position="106"/>
    </location>
</feature>
<dbReference type="EMBL" id="BLLF01002043">
    <property type="protein sequence ID" value="GFH22450.1"/>
    <property type="molecule type" value="Genomic_DNA"/>
</dbReference>
<name>A0A699ZMR6_HAELA</name>
<gene>
    <name evidence="2" type="ORF">HaLaN_19920</name>
</gene>
<protein>
    <submittedName>
        <fullName evidence="2">Uncharacterized protein</fullName>
    </submittedName>
</protein>
<feature type="region of interest" description="Disordered" evidence="1">
    <location>
        <begin position="48"/>
        <end position="126"/>
    </location>
</feature>
<keyword evidence="3" id="KW-1185">Reference proteome</keyword>
<feature type="non-terminal residue" evidence="2">
    <location>
        <position position="1"/>
    </location>
</feature>
<evidence type="ECO:0000313" key="2">
    <source>
        <dbReference type="EMBL" id="GFH22450.1"/>
    </source>
</evidence>